<feature type="domain" description="Ionotropic glutamate receptor C-terminal" evidence="17">
    <location>
        <begin position="432"/>
        <end position="779"/>
    </location>
</feature>
<evidence type="ECO:0000256" key="14">
    <source>
        <dbReference type="SAM" id="MobiDB-lite"/>
    </source>
</evidence>
<name>A0A6J1E294_CUCMO</name>
<dbReference type="SUPFAM" id="SSF53822">
    <property type="entry name" value="Periplasmic binding protein-like I"/>
    <property type="match status" value="1"/>
</dbReference>
<evidence type="ECO:0000256" key="9">
    <source>
        <dbReference type="ARBA" id="ARBA00023170"/>
    </source>
</evidence>
<feature type="transmembrane region" description="Helical" evidence="15">
    <location>
        <begin position="552"/>
        <end position="574"/>
    </location>
</feature>
<dbReference type="InterPro" id="IPR015683">
    <property type="entry name" value="Ionotropic_Glu_rcpt"/>
</dbReference>
<evidence type="ECO:0000256" key="6">
    <source>
        <dbReference type="ARBA" id="ARBA00022989"/>
    </source>
</evidence>
<keyword evidence="3 13" id="KW-0813">Transport</keyword>
<keyword evidence="10" id="KW-0325">Glycoprotein</keyword>
<gene>
    <name evidence="19" type="primary">LOC111429913</name>
</gene>
<dbReference type="KEGG" id="cmos:111429913"/>
<dbReference type="Gene3D" id="3.40.190.10">
    <property type="entry name" value="Periplasmic binding protein-like II"/>
    <property type="match status" value="2"/>
</dbReference>
<dbReference type="InterPro" id="IPR001828">
    <property type="entry name" value="ANF_lig-bd_rcpt"/>
</dbReference>
<comment type="function">
    <text evidence="13">Glutamate-gated receptor that probably acts as non-selective cation channel.</text>
</comment>
<dbReference type="FunFam" id="3.40.190.10:FF:000217">
    <property type="entry name" value="Glutamate receptor"/>
    <property type="match status" value="1"/>
</dbReference>
<protein>
    <recommendedName>
        <fullName evidence="13">Glutamate receptor</fullName>
    </recommendedName>
</protein>
<evidence type="ECO:0000313" key="19">
    <source>
        <dbReference type="RefSeq" id="XP_022921756.1"/>
    </source>
</evidence>
<dbReference type="InterPro" id="IPR017103">
    <property type="entry name" value="Iontropic_Glu_rcpt_pln"/>
</dbReference>
<dbReference type="GO" id="GO:0016020">
    <property type="term" value="C:membrane"/>
    <property type="evidence" value="ECO:0007669"/>
    <property type="project" value="UniProtKB-SubCell"/>
</dbReference>
<dbReference type="FunFam" id="3.40.50.2300:FF:000188">
    <property type="entry name" value="Glutamate receptor"/>
    <property type="match status" value="1"/>
</dbReference>
<dbReference type="Gene3D" id="3.40.50.2300">
    <property type="match status" value="2"/>
</dbReference>
<dbReference type="AlphaFoldDB" id="A0A6J1E294"/>
<evidence type="ECO:0000256" key="4">
    <source>
        <dbReference type="ARBA" id="ARBA00022692"/>
    </source>
</evidence>
<evidence type="ECO:0000256" key="3">
    <source>
        <dbReference type="ARBA" id="ARBA00022448"/>
    </source>
</evidence>
<dbReference type="GeneID" id="111429913"/>
<dbReference type="InterPro" id="IPR028082">
    <property type="entry name" value="Peripla_BP_I"/>
</dbReference>
<keyword evidence="7 13" id="KW-0406">Ion transport</keyword>
<organism evidence="18 19">
    <name type="scientific">Cucurbita moschata</name>
    <name type="common">Winter crookneck squash</name>
    <name type="synonym">Cucurbita pepo var. moschata</name>
    <dbReference type="NCBI Taxonomy" id="3662"/>
    <lineage>
        <taxon>Eukaryota</taxon>
        <taxon>Viridiplantae</taxon>
        <taxon>Streptophyta</taxon>
        <taxon>Embryophyta</taxon>
        <taxon>Tracheophyta</taxon>
        <taxon>Spermatophyta</taxon>
        <taxon>Magnoliopsida</taxon>
        <taxon>eudicotyledons</taxon>
        <taxon>Gunneridae</taxon>
        <taxon>Pentapetalae</taxon>
        <taxon>rosids</taxon>
        <taxon>fabids</taxon>
        <taxon>Cucurbitales</taxon>
        <taxon>Cucurbitaceae</taxon>
        <taxon>Cucurbiteae</taxon>
        <taxon>Cucurbita</taxon>
    </lineage>
</organism>
<dbReference type="GO" id="GO:0015276">
    <property type="term" value="F:ligand-gated monoatomic ion channel activity"/>
    <property type="evidence" value="ECO:0007669"/>
    <property type="project" value="InterPro"/>
</dbReference>
<keyword evidence="5 16" id="KW-0732">Signal</keyword>
<dbReference type="InterPro" id="IPR044440">
    <property type="entry name" value="GABAb_receptor_plant_PBP1"/>
</dbReference>
<feature type="transmembrane region" description="Helical" evidence="15">
    <location>
        <begin position="794"/>
        <end position="817"/>
    </location>
</feature>
<dbReference type="FunFam" id="1.10.287.70:FF:000037">
    <property type="entry name" value="Glutamate receptor"/>
    <property type="match status" value="1"/>
</dbReference>
<keyword evidence="6 15" id="KW-1133">Transmembrane helix</keyword>
<comment type="similarity">
    <text evidence="2 13">Belongs to the glutamate-gated ion channel (TC 1.A.10.1) family.</text>
</comment>
<evidence type="ECO:0000256" key="7">
    <source>
        <dbReference type="ARBA" id="ARBA00023065"/>
    </source>
</evidence>
<keyword evidence="12 13" id="KW-0407">Ion channel</keyword>
<evidence type="ECO:0000313" key="18">
    <source>
        <dbReference type="Proteomes" id="UP000504609"/>
    </source>
</evidence>
<accession>A0A6J1E294</accession>
<dbReference type="Proteomes" id="UP000504609">
    <property type="component" value="Unplaced"/>
</dbReference>
<keyword evidence="11 13" id="KW-1071">Ligand-gated ion channel</keyword>
<dbReference type="CDD" id="cd13686">
    <property type="entry name" value="GluR_Plant"/>
    <property type="match status" value="1"/>
</dbReference>
<evidence type="ECO:0000256" key="1">
    <source>
        <dbReference type="ARBA" id="ARBA00004141"/>
    </source>
</evidence>
<comment type="subcellular location">
    <subcellularLocation>
        <location evidence="1">Membrane</location>
        <topology evidence="1">Multi-pass membrane protein</topology>
    </subcellularLocation>
</comment>
<dbReference type="InterPro" id="IPR019594">
    <property type="entry name" value="Glu/Gly-bd"/>
</dbReference>
<evidence type="ECO:0000256" key="16">
    <source>
        <dbReference type="SAM" id="SignalP"/>
    </source>
</evidence>
<dbReference type="CDD" id="cd19990">
    <property type="entry name" value="PBP1_GABAb_receptor_plant"/>
    <property type="match status" value="1"/>
</dbReference>
<evidence type="ECO:0000256" key="12">
    <source>
        <dbReference type="ARBA" id="ARBA00023303"/>
    </source>
</evidence>
<dbReference type="Gene3D" id="1.10.287.70">
    <property type="match status" value="1"/>
</dbReference>
<keyword evidence="18" id="KW-1185">Reference proteome</keyword>
<evidence type="ECO:0000256" key="15">
    <source>
        <dbReference type="SAM" id="Phobius"/>
    </source>
</evidence>
<evidence type="ECO:0000256" key="8">
    <source>
        <dbReference type="ARBA" id="ARBA00023136"/>
    </source>
</evidence>
<dbReference type="Pfam" id="PF01094">
    <property type="entry name" value="ANF_receptor"/>
    <property type="match status" value="1"/>
</dbReference>
<dbReference type="SMART" id="SM00079">
    <property type="entry name" value="PBPe"/>
    <property type="match status" value="1"/>
</dbReference>
<evidence type="ECO:0000256" key="10">
    <source>
        <dbReference type="ARBA" id="ARBA00023180"/>
    </source>
</evidence>
<dbReference type="Pfam" id="PF10613">
    <property type="entry name" value="Lig_chan-Glu_bd"/>
    <property type="match status" value="1"/>
</dbReference>
<dbReference type="InterPro" id="IPR001320">
    <property type="entry name" value="Iontro_rcpt_C"/>
</dbReference>
<keyword evidence="8 13" id="KW-0472">Membrane</keyword>
<evidence type="ECO:0000256" key="11">
    <source>
        <dbReference type="ARBA" id="ARBA00023286"/>
    </source>
</evidence>
<feature type="region of interest" description="Disordered" evidence="14">
    <location>
        <begin position="850"/>
        <end position="891"/>
    </location>
</feature>
<evidence type="ECO:0000256" key="13">
    <source>
        <dbReference type="PIRNR" id="PIRNR037090"/>
    </source>
</evidence>
<keyword evidence="4 15" id="KW-0812">Transmembrane</keyword>
<dbReference type="PIRSF" id="PIRSF037090">
    <property type="entry name" value="Iontro_Glu-like_rcpt_pln"/>
    <property type="match status" value="1"/>
</dbReference>
<reference evidence="19" key="1">
    <citation type="submission" date="2025-08" db="UniProtKB">
        <authorList>
            <consortium name="RefSeq"/>
        </authorList>
    </citation>
    <scope>IDENTIFICATION</scope>
    <source>
        <tissue evidence="19">Young leaves</tissue>
    </source>
</reference>
<sequence>MGTGKKWGGGSCIAAWFVLAELCWVGGEGVKLGVLLDPNSTVGKLCNTSIQLALSDLYTANPQYKTRIIPLFKNAGDIIGVASAAWELLREGVEVIMGAQTSQEEAIYLAEFGGKYEIPIISLTATSPSLSPKQNPYLIRAVQSDSAQVGAISAIVQLYGWREIVLIYEDTEYGRGIIPDLADALQENGTRLIERTGIPGRGSGREIGEELRRVKNLRRRMRVFLLHMSASLGRRVLIEAKEEGMMSDGYAWIVTDGLSSLLHPITDPQALDAMQGIVGVRPYIPNTQKLHQFQATFNQQLPFPLASLNLFAVQAYDTMWALGTAVEKLNATISATATATDRRAMRVSLRDAIRNTKIEGISGVFILVDGELNPPTFEVFNLVGEKERIIGYWSQKGGRGVRPEVAISNSKNQLKQPIWPGPTAEQPKMKLSIGIPIKGFPEFVNADTNEPQKSSGFCIDVFRLAIEVPHMNIDYEFVPFVNQIGKSNGSYDELLRQIEAQKVDAIVGDITIVASRSEFVDFTLPYSASGVSMLVSATSDKKEHMWIFMKPFTWDLWLLSFFSFMFTGFVVWLLECRVNTDFGRGPAQQQIGLIFWFSFSTLVFAHRERILNNLSRFLMIIWVFVVLILTQSYTANLSSMLTVQRLHPSFVDVKEIREKGYFVGFQNGSFVRDFLITRFGFDETKLIPCGSSDEFKLALNRGSFNGGVAAIFDEIPYIKVFLRKYSSGYQMVGPIYSTGGFGFAFPKGSPLVADFSRAILNVTQDQDKMRTIEQKYFSNQEPPKPEPNDSALDVYRFGGLFIITAVAAWSSLLIYLAQFLITRWPDSGSVQSPLTSKFVEMGKLFCQEHFHSSSPRTRQSRVHSVPETAEETTTPQTVPDHNVDSMNTVAN</sequence>
<feature type="chain" id="PRO_5026875405" description="Glutamate receptor" evidence="16">
    <location>
        <begin position="30"/>
        <end position="891"/>
    </location>
</feature>
<dbReference type="PANTHER" id="PTHR18966">
    <property type="entry name" value="IONOTROPIC GLUTAMATE RECEPTOR"/>
    <property type="match status" value="1"/>
</dbReference>
<evidence type="ECO:0000259" key="17">
    <source>
        <dbReference type="SMART" id="SM00079"/>
    </source>
</evidence>
<evidence type="ECO:0000256" key="5">
    <source>
        <dbReference type="ARBA" id="ARBA00022729"/>
    </source>
</evidence>
<dbReference type="RefSeq" id="XP_022921756.1">
    <property type="nucleotide sequence ID" value="XM_023065988.1"/>
</dbReference>
<dbReference type="SUPFAM" id="SSF53850">
    <property type="entry name" value="Periplasmic binding protein-like II"/>
    <property type="match status" value="1"/>
</dbReference>
<evidence type="ECO:0000256" key="2">
    <source>
        <dbReference type="ARBA" id="ARBA00008685"/>
    </source>
</evidence>
<keyword evidence="9 13" id="KW-0675">Receptor</keyword>
<feature type="transmembrane region" description="Helical" evidence="15">
    <location>
        <begin position="617"/>
        <end position="635"/>
    </location>
</feature>
<feature type="signal peptide" evidence="16">
    <location>
        <begin position="1"/>
        <end position="29"/>
    </location>
</feature>
<dbReference type="Pfam" id="PF00060">
    <property type="entry name" value="Lig_chan"/>
    <property type="match status" value="1"/>
</dbReference>
<proteinExistence type="inferred from homology"/>